<keyword evidence="3" id="KW-1185">Reference proteome</keyword>
<dbReference type="Proteomes" id="UP000621500">
    <property type="component" value="Unassembled WGS sequence"/>
</dbReference>
<dbReference type="EMBL" id="BONX01000035">
    <property type="protein sequence ID" value="GIG98528.1"/>
    <property type="molecule type" value="Genomic_DNA"/>
</dbReference>
<sequence>MHPVDLVPPTGPGGHRDREPQLRRSGPDKFRHAVLAGPGGTGKDRETSRWADIVMRTHCLFLHGEWN</sequence>
<name>A0ABQ4EV54_9ACTN</name>
<evidence type="ECO:0000313" key="2">
    <source>
        <dbReference type="EMBL" id="GIG98528.1"/>
    </source>
</evidence>
<evidence type="ECO:0000256" key="1">
    <source>
        <dbReference type="SAM" id="MobiDB-lite"/>
    </source>
</evidence>
<organism evidence="2 3">
    <name type="scientific">Plantactinospora mayteni</name>
    <dbReference type="NCBI Taxonomy" id="566021"/>
    <lineage>
        <taxon>Bacteria</taxon>
        <taxon>Bacillati</taxon>
        <taxon>Actinomycetota</taxon>
        <taxon>Actinomycetes</taxon>
        <taxon>Micromonosporales</taxon>
        <taxon>Micromonosporaceae</taxon>
        <taxon>Plantactinospora</taxon>
    </lineage>
</organism>
<proteinExistence type="predicted"/>
<comment type="caution">
    <text evidence="2">The sequence shown here is derived from an EMBL/GenBank/DDBJ whole genome shotgun (WGS) entry which is preliminary data.</text>
</comment>
<protein>
    <submittedName>
        <fullName evidence="2">Uncharacterized protein</fullName>
    </submittedName>
</protein>
<feature type="compositionally biased region" description="Basic and acidic residues" evidence="1">
    <location>
        <begin position="14"/>
        <end position="31"/>
    </location>
</feature>
<feature type="region of interest" description="Disordered" evidence="1">
    <location>
        <begin position="1"/>
        <end position="46"/>
    </location>
</feature>
<gene>
    <name evidence="2" type="ORF">Pma05_51010</name>
</gene>
<accession>A0ABQ4EV54</accession>
<reference evidence="2 3" key="1">
    <citation type="submission" date="2021-01" db="EMBL/GenBank/DDBJ databases">
        <title>Whole genome shotgun sequence of Plantactinospora mayteni NBRC 109088.</title>
        <authorList>
            <person name="Komaki H."/>
            <person name="Tamura T."/>
        </authorList>
    </citation>
    <scope>NUCLEOTIDE SEQUENCE [LARGE SCALE GENOMIC DNA]</scope>
    <source>
        <strain evidence="2 3">NBRC 109088</strain>
    </source>
</reference>
<evidence type="ECO:0000313" key="3">
    <source>
        <dbReference type="Proteomes" id="UP000621500"/>
    </source>
</evidence>